<gene>
    <name evidence="5" type="ORF">DYB25_009015</name>
    <name evidence="8" type="ORF">DYB26_011776</name>
    <name evidence="7" type="ORF">DYB30_004983</name>
    <name evidence="6" type="ORF">DYB38_004353</name>
</gene>
<dbReference type="GO" id="GO:0070628">
    <property type="term" value="F:proteasome binding"/>
    <property type="evidence" value="ECO:0007669"/>
    <property type="project" value="TreeGrafter"/>
</dbReference>
<evidence type="ECO:0000256" key="1">
    <source>
        <dbReference type="ARBA" id="ARBA00005261"/>
    </source>
</evidence>
<dbReference type="Proteomes" id="UP000286510">
    <property type="component" value="Unassembled WGS sequence"/>
</dbReference>
<dbReference type="EMBL" id="QUTF01025887">
    <property type="protein sequence ID" value="RHY82896.1"/>
    <property type="molecule type" value="Genomic_DNA"/>
</dbReference>
<comment type="caution">
    <text evidence="5">The sequence shown here is derived from an EMBL/GenBank/DDBJ whole genome shotgun (WGS) entry which is preliminary data.</text>
</comment>
<evidence type="ECO:0000313" key="12">
    <source>
        <dbReference type="Proteomes" id="UP000286510"/>
    </source>
</evidence>
<evidence type="ECO:0000313" key="7">
    <source>
        <dbReference type="EMBL" id="RHY68954.1"/>
    </source>
</evidence>
<dbReference type="PANTHER" id="PTHR15069">
    <property type="entry name" value="PROTEASOME ASSEMBLY CHAPERONE 1"/>
    <property type="match status" value="1"/>
</dbReference>
<accession>A0A396ZTP9</accession>
<evidence type="ECO:0000313" key="11">
    <source>
        <dbReference type="Proteomes" id="UP000266643"/>
    </source>
</evidence>
<dbReference type="EMBL" id="QUTC01006073">
    <property type="protein sequence ID" value="RHY54216.1"/>
    <property type="molecule type" value="Genomic_DNA"/>
</dbReference>
<evidence type="ECO:0000313" key="10">
    <source>
        <dbReference type="Proteomes" id="UP000266239"/>
    </source>
</evidence>
<sequence>MALQLRYPGEADFSSRAALNDLPPSPTSANGLTKRPVTAVFRVGTSLSSLDPSAVCSIVSLSSEKVVVVAPLDVADEHVWIWIESLFDHIAPRNVISMSTLMSLTYDSELHEACVLRMLRTTSSVEAPVHDVPILASPRFVTGIPAALLTYCELHQQDCSVFVTLHHSSSTVSQIAAAFHGITPLVQVESTKQGGRHVSGAPSSANSFEALKRKFEFRTPQKQASPFVFTKKNRPDDEMTPVAKPKGKATAKSPSLPAKQHADNTVDLCTPLRPTTVHANSSSKPSTTPRVHRISEVESNVRNQLKSANDRQKLEIFDALCGVLQKKIQHHIAALHHGKDSTQLVHVCTTSKSASTALT</sequence>
<keyword evidence="3" id="KW-0143">Chaperone</keyword>
<protein>
    <recommendedName>
        <fullName evidence="2">Proteasome assembly chaperone 1</fullName>
    </recommendedName>
</protein>
<dbReference type="VEuPathDB" id="FungiDB:H257_13927"/>
<evidence type="ECO:0000313" key="6">
    <source>
        <dbReference type="EMBL" id="RHY54216.1"/>
    </source>
</evidence>
<evidence type="ECO:0000313" key="8">
    <source>
        <dbReference type="EMBL" id="RHY82896.1"/>
    </source>
</evidence>
<evidence type="ECO:0000313" key="9">
    <source>
        <dbReference type="Proteomes" id="UP000265716"/>
    </source>
</evidence>
<feature type="region of interest" description="Disordered" evidence="4">
    <location>
        <begin position="231"/>
        <end position="261"/>
    </location>
</feature>
<dbReference type="EMBL" id="QUTD01004263">
    <property type="protein sequence ID" value="RHY68954.1"/>
    <property type="molecule type" value="Genomic_DNA"/>
</dbReference>
<dbReference type="GO" id="GO:0080129">
    <property type="term" value="P:proteasome core complex assembly"/>
    <property type="evidence" value="ECO:0007669"/>
    <property type="project" value="TreeGrafter"/>
</dbReference>
<dbReference type="GO" id="GO:0005783">
    <property type="term" value="C:endoplasmic reticulum"/>
    <property type="evidence" value="ECO:0007669"/>
    <property type="project" value="InterPro"/>
</dbReference>
<proteinExistence type="inferred from homology"/>
<reference evidence="9 10" key="1">
    <citation type="submission" date="2018-08" db="EMBL/GenBank/DDBJ databases">
        <title>Aphanomyces genome sequencing and annotation.</title>
        <authorList>
            <person name="Minardi D."/>
            <person name="Oidtmann B."/>
            <person name="Van Der Giezen M."/>
            <person name="Studholme D.J."/>
        </authorList>
    </citation>
    <scope>NUCLEOTIDE SEQUENCE [LARGE SCALE GENOMIC DNA]</scope>
    <source>
        <strain evidence="7 11">D2</strain>
        <strain evidence="8 12">FDL457</strain>
        <strain evidence="6 9">SA</strain>
        <strain evidence="5 10">Yx</strain>
    </source>
</reference>
<organism evidence="5 10">
    <name type="scientific">Aphanomyces astaci</name>
    <name type="common">Crayfish plague agent</name>
    <dbReference type="NCBI Taxonomy" id="112090"/>
    <lineage>
        <taxon>Eukaryota</taxon>
        <taxon>Sar</taxon>
        <taxon>Stramenopiles</taxon>
        <taxon>Oomycota</taxon>
        <taxon>Saprolegniomycetes</taxon>
        <taxon>Saprolegniales</taxon>
        <taxon>Verrucalvaceae</taxon>
        <taxon>Aphanomyces</taxon>
    </lineage>
</organism>
<name>A0A396ZTP9_APHAT</name>
<dbReference type="Proteomes" id="UP000266643">
    <property type="component" value="Unassembled WGS sequence"/>
</dbReference>
<dbReference type="EMBL" id="QUTA01013017">
    <property type="protein sequence ID" value="RHX96966.1"/>
    <property type="molecule type" value="Genomic_DNA"/>
</dbReference>
<dbReference type="Proteomes" id="UP000266239">
    <property type="component" value="Unassembled WGS sequence"/>
</dbReference>
<dbReference type="PANTHER" id="PTHR15069:SF1">
    <property type="entry name" value="PROTEASOME ASSEMBLY CHAPERONE 1"/>
    <property type="match status" value="1"/>
</dbReference>
<evidence type="ECO:0000256" key="3">
    <source>
        <dbReference type="ARBA" id="ARBA00023186"/>
    </source>
</evidence>
<dbReference type="InterPro" id="IPR016565">
    <property type="entry name" value="Proteasome_assmbl_chp_1"/>
</dbReference>
<comment type="similarity">
    <text evidence="1">Belongs to the PSMG1 family.</text>
</comment>
<dbReference type="AlphaFoldDB" id="A0A396ZTP9"/>
<evidence type="ECO:0000256" key="2">
    <source>
        <dbReference type="ARBA" id="ARBA00019180"/>
    </source>
</evidence>
<evidence type="ECO:0000256" key="4">
    <source>
        <dbReference type="SAM" id="MobiDB-lite"/>
    </source>
</evidence>
<dbReference type="VEuPathDB" id="FungiDB:H257_13928"/>
<evidence type="ECO:0000313" key="5">
    <source>
        <dbReference type="EMBL" id="RHX96966.1"/>
    </source>
</evidence>
<dbReference type="Proteomes" id="UP000265716">
    <property type="component" value="Unassembled WGS sequence"/>
</dbReference>